<evidence type="ECO:0000313" key="5">
    <source>
        <dbReference type="Proteomes" id="UP000183760"/>
    </source>
</evidence>
<dbReference type="InterPro" id="IPR050266">
    <property type="entry name" value="AB_hydrolase_sf"/>
</dbReference>
<evidence type="ECO:0000259" key="2">
    <source>
        <dbReference type="Pfam" id="PF12697"/>
    </source>
</evidence>
<dbReference type="SUPFAM" id="SSF53474">
    <property type="entry name" value="alpha/beta-Hydrolases"/>
    <property type="match status" value="1"/>
</dbReference>
<protein>
    <submittedName>
        <fullName evidence="4">Pimeloyl-ACP methyl ester carboxylesterase</fullName>
    </submittedName>
</protein>
<evidence type="ECO:0000313" key="3">
    <source>
        <dbReference type="EMBL" id="GEN12225.1"/>
    </source>
</evidence>
<dbReference type="InterPro" id="IPR029058">
    <property type="entry name" value="AB_hydrolase_fold"/>
</dbReference>
<name>A0A511TDI1_MYXFU</name>
<dbReference type="PANTHER" id="PTHR43798">
    <property type="entry name" value="MONOACYLGLYCEROL LIPASE"/>
    <property type="match status" value="1"/>
</dbReference>
<sequence>MSRTVLMFGAESLLGSHLVAEALLSPREPGEFIHCGVSSTPLPGARTGPLEAIRHAARHLAPTMSEGVREELLATRLRWVLPGEWDTPVDELWCLSSAALATLPRSRVGELNLVSEPSVSTVELERQLAEQCGARDIPWRLLRPGLLLGVPSEDGTGWSEGLLPLLSVLHTLKHEVEERAPEYFDHHALRIRAPIDARLSVLPVHHAVKLARGLASRPDTRGRVLDLVSSAPLPFAELCEHLGLEYGLSLLAVDEHESLAPVDQLFQLRLRDLERHLHMSPPGGSEQLYALAGVEPRALTMEPRAWQSMFRAVRKAQDVARMERLRRADTLWSSLRRSTVAVGGDSKLECLAGGMGEPPVVILNALGQGLRYWARLVERLLSKGRRVLLWEPREATRPLLLEDQVKDLEAVLGAEGVSRCHLVGWCTGSSVAVEFSLRHPDVVVSSVFLNPSFKCDGGPKELDTDYEETLEPLFRMLVRRPAMVTSVMNSLRTRASALPPESTEVLSLMNRDLVAEVLAPFRTEASTLDYARQLIDFWAYDVRARAREVRAPVLLLGGELDRVASAAAACEVARRFPDGRYVEVHAGTHYCLYDRPALVAEVMERFFADPRQVDGLSGEVERVT</sequence>
<dbReference type="OrthoDB" id="9785408at2"/>
<evidence type="ECO:0000256" key="1">
    <source>
        <dbReference type="ARBA" id="ARBA00022801"/>
    </source>
</evidence>
<feature type="domain" description="AB hydrolase-1" evidence="2">
    <location>
        <begin position="361"/>
        <end position="602"/>
    </location>
</feature>
<keyword evidence="1" id="KW-0378">Hydrolase</keyword>
<gene>
    <name evidence="3" type="ORF">MFU01_72620</name>
    <name evidence="4" type="ORF">SAMN05443572_107382</name>
</gene>
<dbReference type="EMBL" id="FOIB01000007">
    <property type="protein sequence ID" value="SEU27098.1"/>
    <property type="molecule type" value="Genomic_DNA"/>
</dbReference>
<dbReference type="Proteomes" id="UP000183760">
    <property type="component" value="Unassembled WGS sequence"/>
</dbReference>
<evidence type="ECO:0000313" key="6">
    <source>
        <dbReference type="Proteomes" id="UP000321514"/>
    </source>
</evidence>
<dbReference type="Proteomes" id="UP000321514">
    <property type="component" value="Unassembled WGS sequence"/>
</dbReference>
<reference evidence="4 5" key="1">
    <citation type="submission" date="2016-10" db="EMBL/GenBank/DDBJ databases">
        <authorList>
            <person name="Varghese N."/>
            <person name="Submissions S."/>
        </authorList>
    </citation>
    <scope>NUCLEOTIDE SEQUENCE [LARGE SCALE GENOMIC DNA]</scope>
    <source>
        <strain evidence="4 5">DSM 16525</strain>
    </source>
</reference>
<dbReference type="Gene3D" id="3.40.50.1820">
    <property type="entry name" value="alpha/beta hydrolase"/>
    <property type="match status" value="1"/>
</dbReference>
<proteinExistence type="predicted"/>
<dbReference type="EMBL" id="BJXR01000059">
    <property type="protein sequence ID" value="GEN12225.1"/>
    <property type="molecule type" value="Genomic_DNA"/>
</dbReference>
<reference evidence="3 6" key="2">
    <citation type="submission" date="2019-07" db="EMBL/GenBank/DDBJ databases">
        <title>Whole genome shotgun sequence of Myxococcus fulvus NBRC 100333.</title>
        <authorList>
            <person name="Hosoyama A."/>
            <person name="Uohara A."/>
            <person name="Ohji S."/>
            <person name="Ichikawa N."/>
        </authorList>
    </citation>
    <scope>NUCLEOTIDE SEQUENCE [LARGE SCALE GENOMIC DNA]</scope>
    <source>
        <strain evidence="3 6">NBRC 100333</strain>
    </source>
</reference>
<dbReference type="Gene3D" id="3.40.50.720">
    <property type="entry name" value="NAD(P)-binding Rossmann-like Domain"/>
    <property type="match status" value="1"/>
</dbReference>
<dbReference type="Pfam" id="PF12697">
    <property type="entry name" value="Abhydrolase_6"/>
    <property type="match status" value="1"/>
</dbReference>
<dbReference type="RefSeq" id="WP_074957046.1">
    <property type="nucleotide sequence ID" value="NZ_BJXR01000059.1"/>
</dbReference>
<dbReference type="STRING" id="1334629.MFUL124B02_21320"/>
<keyword evidence="5" id="KW-1185">Reference proteome</keyword>
<evidence type="ECO:0000313" key="4">
    <source>
        <dbReference type="EMBL" id="SEU27098.1"/>
    </source>
</evidence>
<dbReference type="InterPro" id="IPR036291">
    <property type="entry name" value="NAD(P)-bd_dom_sf"/>
</dbReference>
<organism evidence="3 6">
    <name type="scientific">Myxococcus fulvus</name>
    <dbReference type="NCBI Taxonomy" id="33"/>
    <lineage>
        <taxon>Bacteria</taxon>
        <taxon>Pseudomonadati</taxon>
        <taxon>Myxococcota</taxon>
        <taxon>Myxococcia</taxon>
        <taxon>Myxococcales</taxon>
        <taxon>Cystobacterineae</taxon>
        <taxon>Myxococcaceae</taxon>
        <taxon>Myxococcus</taxon>
    </lineage>
</organism>
<dbReference type="PANTHER" id="PTHR43798:SF31">
    <property type="entry name" value="AB HYDROLASE SUPERFAMILY PROTEIN YCLE"/>
    <property type="match status" value="1"/>
</dbReference>
<dbReference type="AlphaFoldDB" id="A0A511TDI1"/>
<dbReference type="GO" id="GO:0016020">
    <property type="term" value="C:membrane"/>
    <property type="evidence" value="ECO:0007669"/>
    <property type="project" value="TreeGrafter"/>
</dbReference>
<accession>A0A511TDI1</accession>
<comment type="caution">
    <text evidence="3">The sequence shown here is derived from an EMBL/GenBank/DDBJ whole genome shotgun (WGS) entry which is preliminary data.</text>
</comment>
<dbReference type="InterPro" id="IPR000073">
    <property type="entry name" value="AB_hydrolase_1"/>
</dbReference>
<dbReference type="GO" id="GO:0016787">
    <property type="term" value="F:hydrolase activity"/>
    <property type="evidence" value="ECO:0007669"/>
    <property type="project" value="UniProtKB-KW"/>
</dbReference>
<dbReference type="SUPFAM" id="SSF51735">
    <property type="entry name" value="NAD(P)-binding Rossmann-fold domains"/>
    <property type="match status" value="1"/>
</dbReference>